<evidence type="ECO:0000256" key="3">
    <source>
        <dbReference type="ARBA" id="ARBA00023125"/>
    </source>
</evidence>
<evidence type="ECO:0000313" key="11">
    <source>
        <dbReference type="EMBL" id="CAF3578837.1"/>
    </source>
</evidence>
<keyword evidence="7" id="KW-0175">Coiled coil</keyword>
<dbReference type="InterPro" id="IPR047119">
    <property type="entry name" value="FOXN2/3-like"/>
</dbReference>
<evidence type="ECO:0000256" key="2">
    <source>
        <dbReference type="ARBA" id="ARBA00023015"/>
    </source>
</evidence>
<keyword evidence="3 6" id="KW-0238">DNA-binding</keyword>
<evidence type="ECO:0000256" key="1">
    <source>
        <dbReference type="ARBA" id="ARBA00004123"/>
    </source>
</evidence>
<reference evidence="10" key="1">
    <citation type="submission" date="2021-02" db="EMBL/GenBank/DDBJ databases">
        <authorList>
            <person name="Nowell W R."/>
        </authorList>
    </citation>
    <scope>NUCLEOTIDE SEQUENCE</scope>
</reference>
<dbReference type="PANTHER" id="PTHR13962:SF17">
    <property type="entry name" value="FORKHEAD BOX PROTEIN N4"/>
    <property type="match status" value="1"/>
</dbReference>
<dbReference type="Gene3D" id="1.10.10.10">
    <property type="entry name" value="Winged helix-like DNA-binding domain superfamily/Winged helix DNA-binding domain"/>
    <property type="match status" value="1"/>
</dbReference>
<feature type="region of interest" description="Disordered" evidence="8">
    <location>
        <begin position="1"/>
        <end position="26"/>
    </location>
</feature>
<feature type="DNA-binding region" description="Fork-head" evidence="6">
    <location>
        <begin position="200"/>
        <end position="279"/>
    </location>
</feature>
<evidence type="ECO:0000259" key="9">
    <source>
        <dbReference type="PROSITE" id="PS50039"/>
    </source>
</evidence>
<dbReference type="Proteomes" id="UP000681722">
    <property type="component" value="Unassembled WGS sequence"/>
</dbReference>
<dbReference type="EMBL" id="CAJOBC010000379">
    <property type="protein sequence ID" value="CAF3578837.1"/>
    <property type="molecule type" value="Genomic_DNA"/>
</dbReference>
<sequence>MKEEQPLAPVEDDECDSSYYSRPSTTKSNSLFSSLYRVASTDEISNFLQQQSLRLTNGNRIDNGDSDCSMDGSLLSSFTRSTVPLQTPTTHGTSKLVTTTPSTYRKPITPYLSRSCFASITSTPVKLKPDHDLTELSWLNTFKVGPQIETAIKDEIQSNNSDQQQDEENKTTKLLAKLISELKQIDPRQIELTTTTTEDKPLVSYGVLIFLSLKAQTKSWCLSIKDLYEDIQEKYPYFKTAKRGWKNTIRDTLIQIPCFKKIKREAVPYHHRSVWTIDPYYRPLLTKAYASIPAQKTTTTDTSTHNGYEINSEEMHHIKSTLSDAASNRHDSTTTNESKCPVLILSNFAPKATVKSKELFPRLYEKFCEQTETDKQQADSNYVQSAAATLLMIRSRSSSIKQSVTENSTLIAAALKSSTPVIYTPFPSTDHTYGVCIVKEKRQKRISSPASSTGSIEYSDPSENLLKGKILTTLNNNSIEEDDEADSSKSIQKKTTPKQTPIVSHRQPIATRSKSKRSELKRKLRPTKISFVEPSPPTRKQKTRTKVRQHILTRSSQTAKVRRPDRPRVTPLVSNRISRRIIEQDLELLRQSTYQEPQPLDLTVRKKRPLLLINDLLKLSEVASSALEELEQQKQQLKHKNSEITNRQETDNDEVLDLSMTSTHLEHQ</sequence>
<comment type="caution">
    <text evidence="10">The sequence shown here is derived from an EMBL/GenBank/DDBJ whole genome shotgun (WGS) entry which is preliminary data.</text>
</comment>
<evidence type="ECO:0000256" key="5">
    <source>
        <dbReference type="ARBA" id="ARBA00023242"/>
    </source>
</evidence>
<name>A0A813SFE8_9BILA</name>
<dbReference type="PANTHER" id="PTHR13962">
    <property type="entry name" value="FORKHEAD BOX PROTEIN N3-LIKE PROTEIN-RELATED"/>
    <property type="match status" value="1"/>
</dbReference>
<dbReference type="GO" id="GO:0003700">
    <property type="term" value="F:DNA-binding transcription factor activity"/>
    <property type="evidence" value="ECO:0007669"/>
    <property type="project" value="InterPro"/>
</dbReference>
<dbReference type="InterPro" id="IPR036388">
    <property type="entry name" value="WH-like_DNA-bd_sf"/>
</dbReference>
<dbReference type="PRINTS" id="PR00053">
    <property type="entry name" value="FORKHEAD"/>
</dbReference>
<keyword evidence="5 6" id="KW-0539">Nucleus</keyword>
<evidence type="ECO:0000256" key="8">
    <source>
        <dbReference type="SAM" id="MobiDB-lite"/>
    </source>
</evidence>
<protein>
    <recommendedName>
        <fullName evidence="9">Fork-head domain-containing protein</fullName>
    </recommendedName>
</protein>
<dbReference type="EMBL" id="CAJNOQ010000379">
    <property type="protein sequence ID" value="CAF0794377.1"/>
    <property type="molecule type" value="Genomic_DNA"/>
</dbReference>
<evidence type="ECO:0000313" key="12">
    <source>
        <dbReference type="Proteomes" id="UP000663829"/>
    </source>
</evidence>
<organism evidence="10 12">
    <name type="scientific">Didymodactylos carnosus</name>
    <dbReference type="NCBI Taxonomy" id="1234261"/>
    <lineage>
        <taxon>Eukaryota</taxon>
        <taxon>Metazoa</taxon>
        <taxon>Spiralia</taxon>
        <taxon>Gnathifera</taxon>
        <taxon>Rotifera</taxon>
        <taxon>Eurotatoria</taxon>
        <taxon>Bdelloidea</taxon>
        <taxon>Philodinida</taxon>
        <taxon>Philodinidae</taxon>
        <taxon>Didymodactylos</taxon>
    </lineage>
</organism>
<keyword evidence="4" id="KW-0804">Transcription</keyword>
<keyword evidence="12" id="KW-1185">Reference proteome</keyword>
<evidence type="ECO:0000313" key="10">
    <source>
        <dbReference type="EMBL" id="CAF0794377.1"/>
    </source>
</evidence>
<dbReference type="SUPFAM" id="SSF46785">
    <property type="entry name" value="Winged helix' DNA-binding domain"/>
    <property type="match status" value="1"/>
</dbReference>
<dbReference type="InterPro" id="IPR036390">
    <property type="entry name" value="WH_DNA-bd_sf"/>
</dbReference>
<dbReference type="PROSITE" id="PS50039">
    <property type="entry name" value="FORK_HEAD_3"/>
    <property type="match status" value="1"/>
</dbReference>
<dbReference type="OrthoDB" id="10047031at2759"/>
<evidence type="ECO:0000256" key="6">
    <source>
        <dbReference type="PROSITE-ProRule" id="PRU00089"/>
    </source>
</evidence>
<dbReference type="AlphaFoldDB" id="A0A813SFE8"/>
<dbReference type="GO" id="GO:0005634">
    <property type="term" value="C:nucleus"/>
    <property type="evidence" value="ECO:0007669"/>
    <property type="project" value="UniProtKB-SubCell"/>
</dbReference>
<feature type="compositionally biased region" description="Basic residues" evidence="8">
    <location>
        <begin position="513"/>
        <end position="526"/>
    </location>
</feature>
<keyword evidence="2" id="KW-0805">Transcription regulation</keyword>
<accession>A0A813SFE8</accession>
<dbReference type="InterPro" id="IPR001766">
    <property type="entry name" value="Fork_head_dom"/>
</dbReference>
<feature type="region of interest" description="Disordered" evidence="8">
    <location>
        <begin position="477"/>
        <end position="566"/>
    </location>
</feature>
<evidence type="ECO:0000256" key="7">
    <source>
        <dbReference type="SAM" id="Coils"/>
    </source>
</evidence>
<feature type="compositionally biased region" description="Basic residues" evidence="8">
    <location>
        <begin position="539"/>
        <end position="551"/>
    </location>
</feature>
<comment type="subcellular location">
    <subcellularLocation>
        <location evidence="1 6">Nucleus</location>
    </subcellularLocation>
</comment>
<evidence type="ECO:0000256" key="4">
    <source>
        <dbReference type="ARBA" id="ARBA00023163"/>
    </source>
</evidence>
<dbReference type="Pfam" id="PF00250">
    <property type="entry name" value="Forkhead"/>
    <property type="match status" value="1"/>
</dbReference>
<dbReference type="Proteomes" id="UP000663829">
    <property type="component" value="Unassembled WGS sequence"/>
</dbReference>
<dbReference type="GO" id="GO:0000987">
    <property type="term" value="F:cis-regulatory region sequence-specific DNA binding"/>
    <property type="evidence" value="ECO:0007669"/>
    <property type="project" value="TreeGrafter"/>
</dbReference>
<proteinExistence type="predicted"/>
<feature type="coiled-coil region" evidence="7">
    <location>
        <begin position="613"/>
        <end position="650"/>
    </location>
</feature>
<dbReference type="SMART" id="SM00339">
    <property type="entry name" value="FH"/>
    <property type="match status" value="1"/>
</dbReference>
<gene>
    <name evidence="10" type="ORF">GPM918_LOCUS3171</name>
    <name evidence="11" type="ORF">SRO942_LOCUS3171</name>
</gene>
<feature type="domain" description="Fork-head" evidence="9">
    <location>
        <begin position="200"/>
        <end position="279"/>
    </location>
</feature>